<gene>
    <name evidence="2" type="ORF">ABID12_003430</name>
</gene>
<sequence>MEGETTQEECLWDYIGYQPVRIRQRLAINCPPPEDLKGISRRMLKELHGSKIGKRVNGFDSPRASAQTANAQAKSLRGAALPTFLHFCRRNLLSKGPEIPANHEARNGLFGMKQDGKRGIPAGLQVDALFGVAWATMLCWFNSSPGHPGGGKKDVLQNLVPHAPSCRGKDDDGRKRN</sequence>
<keyword evidence="3" id="KW-1185">Reference proteome</keyword>
<proteinExistence type="predicted"/>
<accession>A0ABV2IH18</accession>
<reference evidence="2 3" key="1">
    <citation type="submission" date="2024-06" db="EMBL/GenBank/DDBJ databases">
        <title>Genomic Encyclopedia of Type Strains, Phase IV (KMG-IV): sequencing the most valuable type-strain genomes for metagenomic binning, comparative biology and taxonomic classification.</title>
        <authorList>
            <person name="Goeker M."/>
        </authorList>
    </citation>
    <scope>NUCLEOTIDE SEQUENCE [LARGE SCALE GENOMIC DNA]</scope>
    <source>
        <strain evidence="2 3">DSM 28102</strain>
    </source>
</reference>
<name>A0ABV2IH18_9HYPH</name>
<dbReference type="Proteomes" id="UP001549164">
    <property type="component" value="Unassembled WGS sequence"/>
</dbReference>
<comment type="caution">
    <text evidence="2">The sequence shown here is derived from an EMBL/GenBank/DDBJ whole genome shotgun (WGS) entry which is preliminary data.</text>
</comment>
<evidence type="ECO:0000256" key="1">
    <source>
        <dbReference type="SAM" id="MobiDB-lite"/>
    </source>
</evidence>
<evidence type="ECO:0000313" key="3">
    <source>
        <dbReference type="Proteomes" id="UP001549164"/>
    </source>
</evidence>
<evidence type="ECO:0000313" key="2">
    <source>
        <dbReference type="EMBL" id="MET3601472.1"/>
    </source>
</evidence>
<feature type="region of interest" description="Disordered" evidence="1">
    <location>
        <begin position="151"/>
        <end position="177"/>
    </location>
</feature>
<dbReference type="EMBL" id="JBEPLY010000013">
    <property type="protein sequence ID" value="MET3601472.1"/>
    <property type="molecule type" value="Genomic_DNA"/>
</dbReference>
<organism evidence="2 3">
    <name type="scientific">Martelella mangrovi</name>
    <dbReference type="NCBI Taxonomy" id="1397477"/>
    <lineage>
        <taxon>Bacteria</taxon>
        <taxon>Pseudomonadati</taxon>
        <taxon>Pseudomonadota</taxon>
        <taxon>Alphaproteobacteria</taxon>
        <taxon>Hyphomicrobiales</taxon>
        <taxon>Aurantimonadaceae</taxon>
        <taxon>Martelella</taxon>
    </lineage>
</organism>
<feature type="compositionally biased region" description="Basic and acidic residues" evidence="1">
    <location>
        <begin position="167"/>
        <end position="177"/>
    </location>
</feature>
<protein>
    <submittedName>
        <fullName evidence="2">Uncharacterized protein</fullName>
    </submittedName>
</protein>